<feature type="active site" description="Proton acceptor" evidence="3">
    <location>
        <position position="402"/>
    </location>
</feature>
<feature type="active site" description="Proton donor" evidence="3">
    <location>
        <position position="323"/>
    </location>
</feature>
<dbReference type="Gene3D" id="3.40.50.1820">
    <property type="entry name" value="alpha/beta hydrolase"/>
    <property type="match status" value="1"/>
</dbReference>
<dbReference type="PIRSF" id="PIRSF001112">
    <property type="entry name" value="Epoxide_hydrolase"/>
    <property type="match status" value="1"/>
</dbReference>
<dbReference type="PRINTS" id="PR00412">
    <property type="entry name" value="EPOXHYDRLASE"/>
</dbReference>
<evidence type="ECO:0000256" key="3">
    <source>
        <dbReference type="PIRSR" id="PIRSR001112-1"/>
    </source>
</evidence>
<reference evidence="6" key="1">
    <citation type="journal article" date="2014" name="Genome Announc.">
        <title>Genome sequence and annotation of Acremonium chrysogenum, producer of the beta-lactam antibiotic cephalosporin C.</title>
        <authorList>
            <person name="Terfehr D."/>
            <person name="Dahlmann T.A."/>
            <person name="Specht T."/>
            <person name="Zadra I."/>
            <person name="Kuernsteiner H."/>
            <person name="Kueck U."/>
        </authorList>
    </citation>
    <scope>NUCLEOTIDE SEQUENCE [LARGE SCALE GENOMIC DNA]</scope>
    <source>
        <strain evidence="6">ATCC 11550 / CBS 779.69 / DSM 880 / IAM 14645 / JCM 23072 / IMI 49137</strain>
    </source>
</reference>
<dbReference type="PANTHER" id="PTHR21661:SF39">
    <property type="entry name" value="HYDROLASE, PUTATIVE (AFU_ORTHOLOGUE AFUA_3G08960)-RELATED"/>
    <property type="match status" value="1"/>
</dbReference>
<dbReference type="PANTHER" id="PTHR21661">
    <property type="entry name" value="EPOXIDE HYDROLASE 1-RELATED"/>
    <property type="match status" value="1"/>
</dbReference>
<comment type="similarity">
    <text evidence="1">Belongs to the peptidase S33 family.</text>
</comment>
<dbReference type="InterPro" id="IPR029058">
    <property type="entry name" value="AB_hydrolase_fold"/>
</dbReference>
<sequence>MSRYGQLPPNVSLETSEFHWKTSDEDLKALQNLVRYSRLGPKTYENSQPDGKYGATYEWMKEAKAYWENGFDWRAVEDRLQSFPNFKVQVVDDDGSSHGIHFLALFSQKEEAIPLMCIHGWPGADPIAGSILEFLGLLSLLQDKYSTPDQLPYHIVVPSLPGFAFSDPPPLDRDWTLNDSARLMHKLMVGLGFGGGYAVQGGDIGSYAARMMASSYDACKVNMCVITCPDQSTHGSLSIEDHERKGLERAVDFGRFGTAYAVQQSTKPATVGFTLSASPLAMLAWIGEKFRDWTDTTPSLDEILASVTLYWLTNSFPTGIYSYRQEIADKPGQAKTQDDLENVFRKPAKGYMFHEDPELYCRKPMGFSWFPYELGPVPKSWISTTGELVWFRYHDKRGQGGHFAALEQPELLLEDVEDFLRQVWV</sequence>
<evidence type="ECO:0000259" key="4">
    <source>
        <dbReference type="Pfam" id="PF06441"/>
    </source>
</evidence>
<evidence type="ECO:0000313" key="5">
    <source>
        <dbReference type="EMBL" id="KFH48935.1"/>
    </source>
</evidence>
<organism evidence="5 6">
    <name type="scientific">Hapsidospora chrysogenum (strain ATCC 11550 / CBS 779.69 / DSM 880 / IAM 14645 / JCM 23072 / IMI 49137)</name>
    <name type="common">Acremonium chrysogenum</name>
    <dbReference type="NCBI Taxonomy" id="857340"/>
    <lineage>
        <taxon>Eukaryota</taxon>
        <taxon>Fungi</taxon>
        <taxon>Dikarya</taxon>
        <taxon>Ascomycota</taxon>
        <taxon>Pezizomycotina</taxon>
        <taxon>Sordariomycetes</taxon>
        <taxon>Hypocreomycetidae</taxon>
        <taxon>Hypocreales</taxon>
        <taxon>Bionectriaceae</taxon>
        <taxon>Hapsidospora</taxon>
    </lineage>
</organism>
<dbReference type="InterPro" id="IPR010497">
    <property type="entry name" value="Epoxide_hydro_N"/>
</dbReference>
<dbReference type="Proteomes" id="UP000029964">
    <property type="component" value="Unassembled WGS sequence"/>
</dbReference>
<dbReference type="OrthoDB" id="7130006at2759"/>
<evidence type="ECO:0000313" key="6">
    <source>
        <dbReference type="Proteomes" id="UP000029964"/>
    </source>
</evidence>
<dbReference type="SUPFAM" id="SSF53474">
    <property type="entry name" value="alpha/beta-Hydrolases"/>
    <property type="match status" value="1"/>
</dbReference>
<dbReference type="InterPro" id="IPR016292">
    <property type="entry name" value="Epoxide_hydrolase"/>
</dbReference>
<comment type="caution">
    <text evidence="5">The sequence shown here is derived from an EMBL/GenBank/DDBJ whole genome shotgun (WGS) entry which is preliminary data.</text>
</comment>
<dbReference type="GO" id="GO:0097176">
    <property type="term" value="P:epoxide metabolic process"/>
    <property type="evidence" value="ECO:0007669"/>
    <property type="project" value="TreeGrafter"/>
</dbReference>
<protein>
    <submittedName>
        <fullName evidence="5">Putative epoxide hydrolase-like protein</fullName>
    </submittedName>
</protein>
<dbReference type="HOGENOM" id="CLU_019414_0_0_1"/>
<gene>
    <name evidence="5" type="ORF">ACRE_001860</name>
</gene>
<dbReference type="AlphaFoldDB" id="A0A086THV3"/>
<name>A0A086THV3_HAPC1</name>
<accession>A0A086THV3</accession>
<dbReference type="EMBL" id="JPKY01000001">
    <property type="protein sequence ID" value="KFH48935.1"/>
    <property type="molecule type" value="Genomic_DNA"/>
</dbReference>
<keyword evidence="2 5" id="KW-0378">Hydrolase</keyword>
<keyword evidence="6" id="KW-1185">Reference proteome</keyword>
<dbReference type="Pfam" id="PF06441">
    <property type="entry name" value="EHN"/>
    <property type="match status" value="1"/>
</dbReference>
<feature type="domain" description="Epoxide hydrolase N-terminal" evidence="4">
    <location>
        <begin position="17"/>
        <end position="123"/>
    </location>
</feature>
<proteinExistence type="inferred from homology"/>
<evidence type="ECO:0000256" key="2">
    <source>
        <dbReference type="ARBA" id="ARBA00022801"/>
    </source>
</evidence>
<feature type="active site" description="Nucleophile" evidence="3">
    <location>
        <position position="203"/>
    </location>
</feature>
<dbReference type="STRING" id="857340.A0A086THV3"/>
<dbReference type="GO" id="GO:0004301">
    <property type="term" value="F:epoxide hydrolase activity"/>
    <property type="evidence" value="ECO:0007669"/>
    <property type="project" value="TreeGrafter"/>
</dbReference>
<dbReference type="InterPro" id="IPR000639">
    <property type="entry name" value="Epox_hydrolase-like"/>
</dbReference>
<evidence type="ECO:0000256" key="1">
    <source>
        <dbReference type="ARBA" id="ARBA00010088"/>
    </source>
</evidence>